<feature type="transmembrane region" description="Helical" evidence="1">
    <location>
        <begin position="12"/>
        <end position="31"/>
    </location>
</feature>
<dbReference type="Pfam" id="PF13231">
    <property type="entry name" value="PMT_2"/>
    <property type="match status" value="1"/>
</dbReference>
<evidence type="ECO:0000313" key="3">
    <source>
        <dbReference type="EMBL" id="SPD85148.1"/>
    </source>
</evidence>
<dbReference type="AlphaFoldDB" id="A0A2N9JCD5"/>
<name>A0A2N9JCD5_9ACTN</name>
<keyword evidence="1" id="KW-0812">Transmembrane</keyword>
<dbReference type="RefSeq" id="WP_105184455.1">
    <property type="nucleotide sequence ID" value="NZ_BAAAGO010000016.1"/>
</dbReference>
<sequence length="388" mass="40894">MNTDARLWPSWVVLFALLAGTVFAVVMPAGLPYDEPSHWSTVQYIATHWTLPVMGDPGVTYEAQQAPLYYLMAAPLSLLPNGFLMVRLFGVVGHGVVVLLTWLLIRRAVPSIPAVALAGAGFVALNPVLLAIAGSVQNDTWALAWGVAALLSAATLTAEHPSPRDAIVVGVVVGLMLLTKLSMLPVAVGIVILLLIRRLFGAAGWLVLSATLVSGWWFVRNVLLYGDLSGQSAVARTGVSFPHTELSARYIAQSVLAYLTVPTEYVRNIVSAPPVVDVAALMLGVAIALGAALLGLRLRKQVDGQLTGLVAGVGFLAVAAWLGQILIAQPVSFRAALGVWPLVAVCAGSVKTVSSRWYGWAAVGVVAAVQIAIMVWFLISIAGQPTML</sequence>
<evidence type="ECO:0000259" key="2">
    <source>
        <dbReference type="Pfam" id="PF13231"/>
    </source>
</evidence>
<keyword evidence="1" id="KW-0472">Membrane</keyword>
<feature type="transmembrane region" description="Helical" evidence="1">
    <location>
        <begin position="278"/>
        <end position="296"/>
    </location>
</feature>
<dbReference type="Proteomes" id="UP000238164">
    <property type="component" value="Chromosome 1"/>
</dbReference>
<feature type="domain" description="Glycosyltransferase RgtA/B/C/D-like" evidence="2">
    <location>
        <begin position="69"/>
        <end position="198"/>
    </location>
</feature>
<feature type="transmembrane region" description="Helical" evidence="1">
    <location>
        <begin position="333"/>
        <end position="350"/>
    </location>
</feature>
<feature type="transmembrane region" description="Helical" evidence="1">
    <location>
        <begin position="112"/>
        <end position="133"/>
    </location>
</feature>
<feature type="transmembrane region" description="Helical" evidence="1">
    <location>
        <begin position="202"/>
        <end position="219"/>
    </location>
</feature>
<dbReference type="OrthoDB" id="5146866at2"/>
<protein>
    <recommendedName>
        <fullName evidence="2">Glycosyltransferase RgtA/B/C/D-like domain-containing protein</fullName>
    </recommendedName>
</protein>
<reference evidence="3 4" key="1">
    <citation type="submission" date="2018-02" db="EMBL/GenBank/DDBJ databases">
        <authorList>
            <person name="Cohen D.B."/>
            <person name="Kent A.D."/>
        </authorList>
    </citation>
    <scope>NUCLEOTIDE SEQUENCE [LARGE SCALE GENOMIC DNA]</scope>
    <source>
        <strain evidence="3">1</strain>
    </source>
</reference>
<evidence type="ECO:0000256" key="1">
    <source>
        <dbReference type="SAM" id="Phobius"/>
    </source>
</evidence>
<accession>A0A2N9JCD5</accession>
<dbReference type="InterPro" id="IPR038731">
    <property type="entry name" value="RgtA/B/C-like"/>
</dbReference>
<keyword evidence="1" id="KW-1133">Transmembrane helix</keyword>
<feature type="transmembrane region" description="Helical" evidence="1">
    <location>
        <begin position="84"/>
        <end position="105"/>
    </location>
</feature>
<feature type="transmembrane region" description="Helical" evidence="1">
    <location>
        <begin position="166"/>
        <end position="195"/>
    </location>
</feature>
<keyword evidence="4" id="KW-1185">Reference proteome</keyword>
<feature type="transmembrane region" description="Helical" evidence="1">
    <location>
        <begin position="308"/>
        <end position="327"/>
    </location>
</feature>
<feature type="transmembrane region" description="Helical" evidence="1">
    <location>
        <begin position="357"/>
        <end position="379"/>
    </location>
</feature>
<organism evidence="3 4">
    <name type="scientific">Micropruina glycogenica</name>
    <dbReference type="NCBI Taxonomy" id="75385"/>
    <lineage>
        <taxon>Bacteria</taxon>
        <taxon>Bacillati</taxon>
        <taxon>Actinomycetota</taxon>
        <taxon>Actinomycetes</taxon>
        <taxon>Propionibacteriales</taxon>
        <taxon>Nocardioidaceae</taxon>
        <taxon>Micropruina</taxon>
    </lineage>
</organism>
<dbReference type="EMBL" id="LT985188">
    <property type="protein sequence ID" value="SPD85148.1"/>
    <property type="molecule type" value="Genomic_DNA"/>
</dbReference>
<proteinExistence type="predicted"/>
<dbReference type="KEGG" id="mgg:MPLG2_0112"/>
<gene>
    <name evidence="3" type="ORF">MPLG2_0112</name>
</gene>
<evidence type="ECO:0000313" key="4">
    <source>
        <dbReference type="Proteomes" id="UP000238164"/>
    </source>
</evidence>